<evidence type="ECO:0000256" key="4">
    <source>
        <dbReference type="ARBA" id="ARBA00022692"/>
    </source>
</evidence>
<evidence type="ECO:0000313" key="10">
    <source>
        <dbReference type="EMBL" id="TWF34971.1"/>
    </source>
</evidence>
<dbReference type="Pfam" id="PF12704">
    <property type="entry name" value="MacB_PCD"/>
    <property type="match status" value="1"/>
</dbReference>
<dbReference type="PANTHER" id="PTHR30489:SF0">
    <property type="entry name" value="LIPOPROTEIN-RELEASING SYSTEM TRANSMEMBRANE PROTEIN LOLE"/>
    <property type="match status" value="1"/>
</dbReference>
<evidence type="ECO:0000313" key="11">
    <source>
        <dbReference type="Proteomes" id="UP000320811"/>
    </source>
</evidence>
<evidence type="ECO:0000259" key="9">
    <source>
        <dbReference type="Pfam" id="PF12704"/>
    </source>
</evidence>
<dbReference type="OrthoDB" id="9784014at2"/>
<evidence type="ECO:0000256" key="3">
    <source>
        <dbReference type="ARBA" id="ARBA00022475"/>
    </source>
</evidence>
<dbReference type="Proteomes" id="UP000320811">
    <property type="component" value="Unassembled WGS sequence"/>
</dbReference>
<keyword evidence="4 7" id="KW-0812">Transmembrane</keyword>
<feature type="domain" description="MacB-like periplasmic core" evidence="9">
    <location>
        <begin position="18"/>
        <end position="235"/>
    </location>
</feature>
<dbReference type="InterPro" id="IPR025857">
    <property type="entry name" value="MacB_PCD"/>
</dbReference>
<comment type="subcellular location">
    <subcellularLocation>
        <location evidence="1">Cell membrane</location>
        <topology evidence="1">Multi-pass membrane protein</topology>
    </subcellularLocation>
</comment>
<dbReference type="InterPro" id="IPR051447">
    <property type="entry name" value="Lipoprotein-release_system"/>
</dbReference>
<comment type="similarity">
    <text evidence="2">Belongs to the ABC-4 integral membrane protein family. LolC/E subfamily.</text>
</comment>
<evidence type="ECO:0000256" key="6">
    <source>
        <dbReference type="ARBA" id="ARBA00023136"/>
    </source>
</evidence>
<keyword evidence="3" id="KW-1003">Cell membrane</keyword>
<organism evidence="10 11">
    <name type="scientific">Chitinophaga polysaccharea</name>
    <dbReference type="NCBI Taxonomy" id="1293035"/>
    <lineage>
        <taxon>Bacteria</taxon>
        <taxon>Pseudomonadati</taxon>
        <taxon>Bacteroidota</taxon>
        <taxon>Chitinophagia</taxon>
        <taxon>Chitinophagales</taxon>
        <taxon>Chitinophagaceae</taxon>
        <taxon>Chitinophaga</taxon>
    </lineage>
</organism>
<gene>
    <name evidence="10" type="ORF">FHW36_110172</name>
</gene>
<evidence type="ECO:0000259" key="8">
    <source>
        <dbReference type="Pfam" id="PF02687"/>
    </source>
</evidence>
<dbReference type="EMBL" id="VIWO01000010">
    <property type="protein sequence ID" value="TWF34971.1"/>
    <property type="molecule type" value="Genomic_DNA"/>
</dbReference>
<dbReference type="GO" id="GO:0044874">
    <property type="term" value="P:lipoprotein localization to outer membrane"/>
    <property type="evidence" value="ECO:0007669"/>
    <property type="project" value="TreeGrafter"/>
</dbReference>
<evidence type="ECO:0000256" key="2">
    <source>
        <dbReference type="ARBA" id="ARBA00005236"/>
    </source>
</evidence>
<feature type="transmembrane region" description="Helical" evidence="7">
    <location>
        <begin position="268"/>
        <end position="288"/>
    </location>
</feature>
<evidence type="ECO:0000256" key="7">
    <source>
        <dbReference type="SAM" id="Phobius"/>
    </source>
</evidence>
<accession>A0A561PA11</accession>
<name>A0A561PA11_9BACT</name>
<comment type="caution">
    <text evidence="10">The sequence shown here is derived from an EMBL/GenBank/DDBJ whole genome shotgun (WGS) entry which is preliminary data.</text>
</comment>
<feature type="transmembrane region" description="Helical" evidence="7">
    <location>
        <begin position="372"/>
        <end position="395"/>
    </location>
</feature>
<dbReference type="AlphaFoldDB" id="A0A561PA11"/>
<evidence type="ECO:0000256" key="1">
    <source>
        <dbReference type="ARBA" id="ARBA00004651"/>
    </source>
</evidence>
<sequence length="405" mass="45470">MWLIKMAWKNMWRNRSRTAITMAAIFFAVILSVIASSLKDGIFSNLVKNVVSFYTGYIQIHKKGFWDEQTLDNSFKSSSKTVRLIRGNKNVTAVASRLESFALASSVNITKGCLVAGIEPEKENRITFLEKKVIQGSYLLDTDYAVLLSQGLAERLKLTTNDTVVLIGQGYHGATAAGKYLVKGIVKFGSPDLNSRTLFMPLATAQNFYNADSMITSYVLSLRNTNNLQGIRSQLGEPLGRDFEVMSWEEMMPEVKQHIQTDSSNMKYVQGILYLLICFGIFGTLLMMMVERKFEMGMLVSIGMKKSKLIILLLYESVFTVLVGCLLGITASIPLVYYLNRHPIKMGGETAKVYERFGFEAIFPTSTEVSIFIYQGIVVLIIGLLLSLYPMYKVIRLDPVTAMKR</sequence>
<dbReference type="Pfam" id="PF02687">
    <property type="entry name" value="FtsX"/>
    <property type="match status" value="1"/>
</dbReference>
<keyword evidence="10" id="KW-0449">Lipoprotein</keyword>
<dbReference type="PANTHER" id="PTHR30489">
    <property type="entry name" value="LIPOPROTEIN-RELEASING SYSTEM TRANSMEMBRANE PROTEIN LOLE"/>
    <property type="match status" value="1"/>
</dbReference>
<reference evidence="10 11" key="1">
    <citation type="submission" date="2019-06" db="EMBL/GenBank/DDBJ databases">
        <title>Sorghum-associated microbial communities from plants grown in Nebraska, USA.</title>
        <authorList>
            <person name="Schachtman D."/>
        </authorList>
    </citation>
    <scope>NUCLEOTIDE SEQUENCE [LARGE SCALE GENOMIC DNA]</scope>
    <source>
        <strain evidence="10 11">1209</strain>
    </source>
</reference>
<dbReference type="GO" id="GO:0098797">
    <property type="term" value="C:plasma membrane protein complex"/>
    <property type="evidence" value="ECO:0007669"/>
    <property type="project" value="TreeGrafter"/>
</dbReference>
<feature type="domain" description="ABC3 transporter permease C-terminal" evidence="8">
    <location>
        <begin position="272"/>
        <end position="399"/>
    </location>
</feature>
<keyword evidence="5 7" id="KW-1133">Transmembrane helix</keyword>
<feature type="transmembrane region" description="Helical" evidence="7">
    <location>
        <begin position="309"/>
        <end position="339"/>
    </location>
</feature>
<proteinExistence type="inferred from homology"/>
<dbReference type="InterPro" id="IPR003838">
    <property type="entry name" value="ABC3_permease_C"/>
</dbReference>
<evidence type="ECO:0000256" key="5">
    <source>
        <dbReference type="ARBA" id="ARBA00022989"/>
    </source>
</evidence>
<keyword evidence="11" id="KW-1185">Reference proteome</keyword>
<protein>
    <submittedName>
        <fullName evidence="10">ABC-type lipoprotein release transport system permease subunit</fullName>
    </submittedName>
</protein>
<dbReference type="RefSeq" id="WP_145673756.1">
    <property type="nucleotide sequence ID" value="NZ_VIWO01000010.1"/>
</dbReference>
<keyword evidence="6 7" id="KW-0472">Membrane</keyword>